<dbReference type="RefSeq" id="WP_166587054.1">
    <property type="nucleotide sequence ID" value="NZ_WWEO01000044.1"/>
</dbReference>
<proteinExistence type="predicted"/>
<dbReference type="PIRSF" id="PIRSF030066">
    <property type="entry name" value="UCP030066"/>
    <property type="match status" value="1"/>
</dbReference>
<dbReference type="GO" id="GO:0016020">
    <property type="term" value="C:membrane"/>
    <property type="evidence" value="ECO:0007669"/>
    <property type="project" value="UniProtKB-SubCell"/>
</dbReference>
<dbReference type="InterPro" id="IPR016944">
    <property type="entry name" value="UCP030066"/>
</dbReference>
<keyword evidence="3 5" id="KW-1133">Transmembrane helix</keyword>
<keyword evidence="4 5" id="KW-0472">Membrane</keyword>
<feature type="transmembrane region" description="Helical" evidence="5">
    <location>
        <begin position="97"/>
        <end position="114"/>
    </location>
</feature>
<evidence type="ECO:0000256" key="5">
    <source>
        <dbReference type="SAM" id="Phobius"/>
    </source>
</evidence>
<evidence type="ECO:0000256" key="1">
    <source>
        <dbReference type="ARBA" id="ARBA00004141"/>
    </source>
</evidence>
<evidence type="ECO:0000313" key="6">
    <source>
        <dbReference type="EMBL" id="NCD71078.1"/>
    </source>
</evidence>
<keyword evidence="2 5" id="KW-0812">Transmembrane</keyword>
<name>A0A966DTB4_9SPHI</name>
<feature type="transmembrane region" description="Helical" evidence="5">
    <location>
        <begin position="7"/>
        <end position="27"/>
    </location>
</feature>
<accession>A0A966DTB4</accession>
<protein>
    <submittedName>
        <fullName evidence="6">DoxX family protein</fullName>
    </submittedName>
</protein>
<dbReference type="Proteomes" id="UP000638732">
    <property type="component" value="Unassembled WGS sequence"/>
</dbReference>
<dbReference type="EMBL" id="WWEO01000044">
    <property type="protein sequence ID" value="NCD71078.1"/>
    <property type="molecule type" value="Genomic_DNA"/>
</dbReference>
<evidence type="ECO:0000256" key="2">
    <source>
        <dbReference type="ARBA" id="ARBA00022692"/>
    </source>
</evidence>
<comment type="subcellular location">
    <subcellularLocation>
        <location evidence="1">Membrane</location>
        <topology evidence="1">Multi-pass membrane protein</topology>
    </subcellularLocation>
</comment>
<dbReference type="InterPro" id="IPR032808">
    <property type="entry name" value="DoxX"/>
</dbReference>
<evidence type="ECO:0000256" key="4">
    <source>
        <dbReference type="ARBA" id="ARBA00023136"/>
    </source>
</evidence>
<reference evidence="6" key="1">
    <citation type="submission" date="2020-01" db="EMBL/GenBank/DDBJ databases">
        <authorList>
            <person name="Seo Y.L."/>
        </authorList>
    </citation>
    <scope>NUCLEOTIDE SEQUENCE</scope>
    <source>
        <strain evidence="6">R11</strain>
    </source>
</reference>
<gene>
    <name evidence="6" type="ORF">GSY63_17055</name>
</gene>
<comment type="caution">
    <text evidence="6">The sequence shown here is derived from an EMBL/GenBank/DDBJ whole genome shotgun (WGS) entry which is preliminary data.</text>
</comment>
<keyword evidence="7" id="KW-1185">Reference proteome</keyword>
<dbReference type="AlphaFoldDB" id="A0A966DTB4"/>
<evidence type="ECO:0000313" key="7">
    <source>
        <dbReference type="Proteomes" id="UP000638732"/>
    </source>
</evidence>
<organism evidence="6 7">
    <name type="scientific">Mucilaginibacter agri</name>
    <dbReference type="NCBI Taxonomy" id="2695265"/>
    <lineage>
        <taxon>Bacteria</taxon>
        <taxon>Pseudomonadati</taxon>
        <taxon>Bacteroidota</taxon>
        <taxon>Sphingobacteriia</taxon>
        <taxon>Sphingobacteriales</taxon>
        <taxon>Sphingobacteriaceae</taxon>
        <taxon>Mucilaginibacter</taxon>
    </lineage>
</organism>
<reference evidence="6" key="2">
    <citation type="submission" date="2020-10" db="EMBL/GenBank/DDBJ databases">
        <title>Mucilaginibacter sp. nov., isolated from soil.</title>
        <authorList>
            <person name="Jeon C.O."/>
        </authorList>
    </citation>
    <scope>NUCLEOTIDE SEQUENCE</scope>
    <source>
        <strain evidence="6">R11</strain>
    </source>
</reference>
<feature type="transmembrane region" description="Helical" evidence="5">
    <location>
        <begin position="47"/>
        <end position="66"/>
    </location>
</feature>
<feature type="transmembrane region" description="Helical" evidence="5">
    <location>
        <begin position="73"/>
        <end position="91"/>
    </location>
</feature>
<dbReference type="Pfam" id="PF13564">
    <property type="entry name" value="DoxX_2"/>
    <property type="match status" value="1"/>
</dbReference>
<evidence type="ECO:0000256" key="3">
    <source>
        <dbReference type="ARBA" id="ARBA00022989"/>
    </source>
</evidence>
<sequence>MKSNKIIYWISTALVALMMLYSASAYLTQPAMKAAFQHLGYPDYFRIELAIGKIIGAILLLAPVAARVKEWTYAGFAITFISAAIAHTASGDPVANRIMPVVFLILLVVSYGAYHKQQKATIFI</sequence>